<keyword evidence="5" id="KW-0547">Nucleotide-binding</keyword>
<dbReference type="STRING" id="1247726.MIM_c30470"/>
<evidence type="ECO:0000256" key="8">
    <source>
        <dbReference type="ARBA" id="ARBA00023136"/>
    </source>
</evidence>
<dbReference type="InterPro" id="IPR027417">
    <property type="entry name" value="P-loop_NTPase"/>
</dbReference>
<dbReference type="GO" id="GO:0005886">
    <property type="term" value="C:plasma membrane"/>
    <property type="evidence" value="ECO:0007669"/>
    <property type="project" value="UniProtKB-SubCell"/>
</dbReference>
<feature type="domain" description="ABC transporter" evidence="9">
    <location>
        <begin position="9"/>
        <end position="244"/>
    </location>
</feature>
<dbReference type="KEGG" id="amim:MIM_c30470"/>
<evidence type="ECO:0000256" key="4">
    <source>
        <dbReference type="ARBA" id="ARBA00022475"/>
    </source>
</evidence>
<dbReference type="FunFam" id="3.40.50.300:FF:000020">
    <property type="entry name" value="Amino acid ABC transporter ATP-binding component"/>
    <property type="match status" value="1"/>
</dbReference>
<evidence type="ECO:0000313" key="10">
    <source>
        <dbReference type="EMBL" id="AHG65111.1"/>
    </source>
</evidence>
<evidence type="ECO:0000256" key="1">
    <source>
        <dbReference type="ARBA" id="ARBA00004202"/>
    </source>
</evidence>
<reference evidence="10 11" key="1">
    <citation type="journal article" date="2014" name="Microbiology">
        <title>Unravelling the complete genome sequence of Advenella mimigardefordensis strain DPN7T and novel insights in the catabolism of the xenobiotic polythioester precursor 3,3'-dithiodipropionate.</title>
        <authorList>
            <person name="Wubbeler J.H."/>
            <person name="Hiessl S."/>
            <person name="Schuldes J."/>
            <person name="Thurmer A."/>
            <person name="Daniel R."/>
            <person name="Steinbuchel A."/>
        </authorList>
    </citation>
    <scope>NUCLEOTIDE SEQUENCE [LARGE SCALE GENOMIC DNA]</scope>
    <source>
        <strain evidence="11">DSM 17166 / LMG 22922 / DPN7</strain>
    </source>
</reference>
<evidence type="ECO:0000259" key="9">
    <source>
        <dbReference type="PROSITE" id="PS50893"/>
    </source>
</evidence>
<evidence type="ECO:0000313" key="11">
    <source>
        <dbReference type="Proteomes" id="UP000019095"/>
    </source>
</evidence>
<dbReference type="InterPro" id="IPR017871">
    <property type="entry name" value="ABC_transporter-like_CS"/>
</dbReference>
<evidence type="ECO:0000256" key="3">
    <source>
        <dbReference type="ARBA" id="ARBA00022448"/>
    </source>
</evidence>
<accession>W0PE90</accession>
<dbReference type="InterPro" id="IPR030679">
    <property type="entry name" value="ABC_ATPase_HisP-typ"/>
</dbReference>
<dbReference type="SUPFAM" id="SSF52540">
    <property type="entry name" value="P-loop containing nucleoside triphosphate hydrolases"/>
    <property type="match status" value="1"/>
</dbReference>
<dbReference type="SMART" id="SM00382">
    <property type="entry name" value="AAA"/>
    <property type="match status" value="1"/>
</dbReference>
<dbReference type="PANTHER" id="PTHR43166:SF9">
    <property type="entry name" value="GLUTAMATE_ASPARTATE IMPORT ATP-BINDING PROTEIN GLTL"/>
    <property type="match status" value="1"/>
</dbReference>
<dbReference type="Proteomes" id="UP000019095">
    <property type="component" value="Chromosome"/>
</dbReference>
<keyword evidence="4" id="KW-1003">Cell membrane</keyword>
<evidence type="ECO:0000256" key="2">
    <source>
        <dbReference type="ARBA" id="ARBA00005417"/>
    </source>
</evidence>
<keyword evidence="3" id="KW-0813">Transport</keyword>
<evidence type="ECO:0000256" key="6">
    <source>
        <dbReference type="ARBA" id="ARBA00022840"/>
    </source>
</evidence>
<dbReference type="RefSeq" id="WP_281177996.1">
    <property type="nucleotide sequence ID" value="NZ_CP003915.1"/>
</dbReference>
<dbReference type="GO" id="GO:0015424">
    <property type="term" value="F:ABC-type amino acid transporter activity"/>
    <property type="evidence" value="ECO:0007669"/>
    <property type="project" value="InterPro"/>
</dbReference>
<gene>
    <name evidence="10" type="ORF">MIM_c30470</name>
</gene>
<sequence length="249" mass="28066">MKNDHPVLLCVRDMSMRYGKTQVLNQIDLDIHKGEVVVVIGPSGSGKSTLVRCLNGLENPFEGTIQLNGAPYDARNHEQWSQLRNQIGMVFQDYSLFPHLNVLKNMTLAPVLREKYTEDEAERIALELLERVQLRHKASSMPAQLSGGQQQRVAIVRALAMCPEIMLFDEPTSALDPEIVGEVLAVMKELVSQGMTMIVVTHEMSFAREVADKVVFMDKGEILEAASPERLFDYPQHERVKNFLGKILH</sequence>
<dbReference type="PATRIC" id="fig|1247726.3.peg.3355"/>
<dbReference type="HOGENOM" id="CLU_000604_1_22_4"/>
<organism evidence="10 11">
    <name type="scientific">Advenella mimigardefordensis (strain DSM 17166 / LMG 22922 / DPN7)</name>
    <dbReference type="NCBI Taxonomy" id="1247726"/>
    <lineage>
        <taxon>Bacteria</taxon>
        <taxon>Pseudomonadati</taxon>
        <taxon>Pseudomonadota</taxon>
        <taxon>Betaproteobacteria</taxon>
        <taxon>Burkholderiales</taxon>
        <taxon>Alcaligenaceae</taxon>
    </lineage>
</organism>
<dbReference type="PROSITE" id="PS00211">
    <property type="entry name" value="ABC_TRANSPORTER_1"/>
    <property type="match status" value="1"/>
</dbReference>
<dbReference type="InterPro" id="IPR003593">
    <property type="entry name" value="AAA+_ATPase"/>
</dbReference>
<dbReference type="GO" id="GO:0016887">
    <property type="term" value="F:ATP hydrolysis activity"/>
    <property type="evidence" value="ECO:0007669"/>
    <property type="project" value="InterPro"/>
</dbReference>
<protein>
    <submittedName>
        <fullName evidence="10">Putative glutamine ABC transport ATP-binding protein GlnQ</fullName>
    </submittedName>
</protein>
<keyword evidence="8" id="KW-0472">Membrane</keyword>
<dbReference type="eggNOG" id="COG1126">
    <property type="taxonomic scope" value="Bacteria"/>
</dbReference>
<keyword evidence="7" id="KW-0029">Amino-acid transport</keyword>
<dbReference type="Gene3D" id="3.40.50.300">
    <property type="entry name" value="P-loop containing nucleotide triphosphate hydrolases"/>
    <property type="match status" value="1"/>
</dbReference>
<dbReference type="PIRSF" id="PIRSF039085">
    <property type="entry name" value="ABC_ATPase_HisP"/>
    <property type="match status" value="1"/>
</dbReference>
<evidence type="ECO:0000256" key="7">
    <source>
        <dbReference type="ARBA" id="ARBA00022970"/>
    </source>
</evidence>
<dbReference type="EMBL" id="CP003915">
    <property type="protein sequence ID" value="AHG65111.1"/>
    <property type="molecule type" value="Genomic_DNA"/>
</dbReference>
<dbReference type="PROSITE" id="PS50893">
    <property type="entry name" value="ABC_TRANSPORTER_2"/>
    <property type="match status" value="1"/>
</dbReference>
<dbReference type="InterPro" id="IPR050086">
    <property type="entry name" value="MetN_ABC_transporter-like"/>
</dbReference>
<keyword evidence="11" id="KW-1185">Reference proteome</keyword>
<dbReference type="CDD" id="cd03262">
    <property type="entry name" value="ABC_HisP_GlnQ"/>
    <property type="match status" value="1"/>
</dbReference>
<comment type="similarity">
    <text evidence="2">Belongs to the ABC transporter superfamily.</text>
</comment>
<dbReference type="InterPro" id="IPR003439">
    <property type="entry name" value="ABC_transporter-like_ATP-bd"/>
</dbReference>
<name>W0PE90_ADVMD</name>
<keyword evidence="6 10" id="KW-0067">ATP-binding</keyword>
<dbReference type="Pfam" id="PF00005">
    <property type="entry name" value="ABC_tran"/>
    <property type="match status" value="1"/>
</dbReference>
<evidence type="ECO:0000256" key="5">
    <source>
        <dbReference type="ARBA" id="ARBA00022741"/>
    </source>
</evidence>
<comment type="subcellular location">
    <subcellularLocation>
        <location evidence="1">Cell membrane</location>
        <topology evidence="1">Peripheral membrane protein</topology>
    </subcellularLocation>
</comment>
<dbReference type="AlphaFoldDB" id="W0PE90"/>
<proteinExistence type="inferred from homology"/>
<dbReference type="PANTHER" id="PTHR43166">
    <property type="entry name" value="AMINO ACID IMPORT ATP-BINDING PROTEIN"/>
    <property type="match status" value="1"/>
</dbReference>
<dbReference type="GO" id="GO:0005524">
    <property type="term" value="F:ATP binding"/>
    <property type="evidence" value="ECO:0007669"/>
    <property type="project" value="UniProtKB-KW"/>
</dbReference>